<gene>
    <name evidence="3" type="ORF">FCALED_LOCUS11089</name>
</gene>
<organism evidence="3 4">
    <name type="scientific">Funneliformis caledonium</name>
    <dbReference type="NCBI Taxonomy" id="1117310"/>
    <lineage>
        <taxon>Eukaryota</taxon>
        <taxon>Fungi</taxon>
        <taxon>Fungi incertae sedis</taxon>
        <taxon>Mucoromycota</taxon>
        <taxon>Glomeromycotina</taxon>
        <taxon>Glomeromycetes</taxon>
        <taxon>Glomerales</taxon>
        <taxon>Glomeraceae</taxon>
        <taxon>Funneliformis</taxon>
    </lineage>
</organism>
<protein>
    <submittedName>
        <fullName evidence="3">545_t:CDS:1</fullName>
    </submittedName>
</protein>
<keyword evidence="1" id="KW-0677">Repeat</keyword>
<dbReference type="Proteomes" id="UP000789570">
    <property type="component" value="Unassembled WGS sequence"/>
</dbReference>
<feature type="transmembrane region" description="Helical" evidence="2">
    <location>
        <begin position="776"/>
        <end position="794"/>
    </location>
</feature>
<comment type="caution">
    <text evidence="3">The sequence shown here is derived from an EMBL/GenBank/DDBJ whole genome shotgun (WGS) entry which is preliminary data.</text>
</comment>
<feature type="transmembrane region" description="Helical" evidence="2">
    <location>
        <begin position="897"/>
        <end position="912"/>
    </location>
</feature>
<feature type="transmembrane region" description="Helical" evidence="2">
    <location>
        <begin position="806"/>
        <end position="825"/>
    </location>
</feature>
<accession>A0A9N9DS70</accession>
<dbReference type="GO" id="GO:0098703">
    <property type="term" value="P:calcium ion import across plasma membrane"/>
    <property type="evidence" value="ECO:0007669"/>
    <property type="project" value="TreeGrafter"/>
</dbReference>
<feature type="transmembrane region" description="Helical" evidence="2">
    <location>
        <begin position="841"/>
        <end position="861"/>
    </location>
</feature>
<dbReference type="SUPFAM" id="SSF69322">
    <property type="entry name" value="Tricorn protease domain 2"/>
    <property type="match status" value="1"/>
</dbReference>
<feature type="transmembrane region" description="Helical" evidence="2">
    <location>
        <begin position="932"/>
        <end position="953"/>
    </location>
</feature>
<evidence type="ECO:0000313" key="3">
    <source>
        <dbReference type="EMBL" id="CAG8651504.1"/>
    </source>
</evidence>
<dbReference type="AlphaFoldDB" id="A0A9N9DS70"/>
<name>A0A9N9DS70_9GLOM</name>
<keyword evidence="2" id="KW-0812">Transmembrane</keyword>
<dbReference type="InterPro" id="IPR024862">
    <property type="entry name" value="TRPV"/>
</dbReference>
<keyword evidence="4" id="KW-1185">Reference proteome</keyword>
<evidence type="ECO:0000256" key="2">
    <source>
        <dbReference type="SAM" id="Phobius"/>
    </source>
</evidence>
<proteinExistence type="predicted"/>
<sequence length="997" mass="117327">MGGTEEIKSLEDNNETAIDILSENQPRPHNGKLIDRMVVSPDMSYVVTYSEFDNSINGWLVDIEKDKQQHDKNFVLYDPYKISSFVLYKKILIYYYYKANEHCYRIVDFNGGKCQFLQLKHAEMQSIEKNRHKEIDTIQEKSVGFLPNGDLVLVSLTDYKIYLYSFKSKPKTDRTPWEYSKVYDIDIPGRSDEYVDCLIYQTANITKLFVSTTTKYYEYDTVTTITQLDLSTMSFEMQYHLSDSYKTFDLDRSLSNIVMNQNQTLLALNIKEVIYIFSIETGIQVSRYSDDYEAVEFVTLKDGSEGLIIYKKLSDETSCKFVDPFLPSDTMIDITNIIDDPRNVIINMSNRKFSIVENNVCVSDGLNEDTFEQILKNTYHSNIYTLAIFKTIQNMLKDILNGINKIDKVGLVRGELFRFKLKNNDKGSFVIKGFNKSHDHKWKETRNCDSHRSIDILSYQQLNNQDLALITKRGIFIYTLDGDILTLRYFWNNENWNENWKRYKQSGSKIDINDLIQEVLNKEFSDSFSSLPPPNFIIIFENCDVNDLDDPYEKVLFVKSLDNPINLYKILLLNIINNPAEFSKFGSEILDIAIDKRNDYIVQSIFNKIIRLIDQENENNSTNHMMLLPYIISLKLHKLCDHDFYRYSNLVIKYILYTSIILDPSCLSIKNLENTPFHSYSKNVCIKESNHNRFKALIQSFYKNHSIQQKIRKISFVVLFPQICKYQDDDYGGNSWNELLFKPKSILFCNIDSDHSYNWWNFTAIIDFKWNTFGKYYYYCIWIFYTVFFLCFAIASTLEQNSIADFYRNILFIISILLGLVHLTFEFRQCLWRPNIYFKNLWNYFDIGAYSLPIITSIYWLSNGEPLTNPSELANTFNSVNSDETILIQSTDSNTNMFNWFPTSLLAMYLFITGDSGSLSSLTYRENPTMTILLVLFTFFTVIYLMNLFIGLLNMAIEDYNKYEEFLLQKAKVIVEIELFYMLPYQKRKKEWFPDWM</sequence>
<dbReference type="PANTHER" id="PTHR10582:SF2">
    <property type="entry name" value="INACTIVE"/>
    <property type="match status" value="1"/>
</dbReference>
<dbReference type="GO" id="GO:0005886">
    <property type="term" value="C:plasma membrane"/>
    <property type="evidence" value="ECO:0007669"/>
    <property type="project" value="TreeGrafter"/>
</dbReference>
<dbReference type="EMBL" id="CAJVPQ010004447">
    <property type="protein sequence ID" value="CAG8651504.1"/>
    <property type="molecule type" value="Genomic_DNA"/>
</dbReference>
<evidence type="ECO:0000313" key="4">
    <source>
        <dbReference type="Proteomes" id="UP000789570"/>
    </source>
</evidence>
<keyword evidence="2" id="KW-0472">Membrane</keyword>
<dbReference type="PANTHER" id="PTHR10582">
    <property type="entry name" value="TRANSIENT RECEPTOR POTENTIAL ION CHANNEL PROTEIN"/>
    <property type="match status" value="1"/>
</dbReference>
<keyword evidence="2" id="KW-1133">Transmembrane helix</keyword>
<evidence type="ECO:0000256" key="1">
    <source>
        <dbReference type="ARBA" id="ARBA00022737"/>
    </source>
</evidence>
<reference evidence="3" key="1">
    <citation type="submission" date="2021-06" db="EMBL/GenBank/DDBJ databases">
        <authorList>
            <person name="Kallberg Y."/>
            <person name="Tangrot J."/>
            <person name="Rosling A."/>
        </authorList>
    </citation>
    <scope>NUCLEOTIDE SEQUENCE</scope>
    <source>
        <strain evidence="3">UK204</strain>
    </source>
</reference>
<dbReference type="GO" id="GO:0005216">
    <property type="term" value="F:monoatomic ion channel activity"/>
    <property type="evidence" value="ECO:0007669"/>
    <property type="project" value="InterPro"/>
</dbReference>
<dbReference type="OrthoDB" id="2344810at2759"/>